<protein>
    <submittedName>
        <fullName evidence="1">Uncharacterized protein</fullName>
    </submittedName>
</protein>
<dbReference type="EMBL" id="JAWDJR010000012">
    <property type="protein sequence ID" value="KAK9965885.1"/>
    <property type="molecule type" value="Genomic_DNA"/>
</dbReference>
<gene>
    <name evidence="1" type="ORF">ABG768_004951</name>
</gene>
<proteinExistence type="predicted"/>
<reference evidence="1 2" key="1">
    <citation type="submission" date="2024-05" db="EMBL/GenBank/DDBJ databases">
        <title>A high-quality chromosomal-level genome assembly of Topmouth culter (Culter alburnus).</title>
        <authorList>
            <person name="Zhao H."/>
        </authorList>
    </citation>
    <scope>NUCLEOTIDE SEQUENCE [LARGE SCALE GENOMIC DNA]</scope>
    <source>
        <strain evidence="1">CATC2023</strain>
        <tissue evidence="1">Muscle</tissue>
    </source>
</reference>
<organism evidence="1 2">
    <name type="scientific">Culter alburnus</name>
    <name type="common">Topmouth culter</name>
    <dbReference type="NCBI Taxonomy" id="194366"/>
    <lineage>
        <taxon>Eukaryota</taxon>
        <taxon>Metazoa</taxon>
        <taxon>Chordata</taxon>
        <taxon>Craniata</taxon>
        <taxon>Vertebrata</taxon>
        <taxon>Euteleostomi</taxon>
        <taxon>Actinopterygii</taxon>
        <taxon>Neopterygii</taxon>
        <taxon>Teleostei</taxon>
        <taxon>Ostariophysi</taxon>
        <taxon>Cypriniformes</taxon>
        <taxon>Xenocyprididae</taxon>
        <taxon>Xenocypridinae</taxon>
        <taxon>Culter</taxon>
    </lineage>
</organism>
<accession>A0AAW1ZWY8</accession>
<sequence>MIVLNKPFFSPAFHGNHHKLPAVSPSTTKLGEGMMCSYLFCKEMKYLSSANTYQEQRADRQRLISGPCGSTSPLGQRDGPCSCWDLPPLFSLDFKGSKNCKEKGSDVPGRETE</sequence>
<keyword evidence="2" id="KW-1185">Reference proteome</keyword>
<evidence type="ECO:0000313" key="1">
    <source>
        <dbReference type="EMBL" id="KAK9965885.1"/>
    </source>
</evidence>
<dbReference type="Proteomes" id="UP001479290">
    <property type="component" value="Unassembled WGS sequence"/>
</dbReference>
<comment type="caution">
    <text evidence="1">The sequence shown here is derived from an EMBL/GenBank/DDBJ whole genome shotgun (WGS) entry which is preliminary data.</text>
</comment>
<evidence type="ECO:0000313" key="2">
    <source>
        <dbReference type="Proteomes" id="UP001479290"/>
    </source>
</evidence>
<dbReference type="AlphaFoldDB" id="A0AAW1ZWY8"/>
<name>A0AAW1ZWY8_CULAL</name>